<evidence type="ECO:0000313" key="13">
    <source>
        <dbReference type="EMBL" id="KFM76305.1"/>
    </source>
</evidence>
<keyword evidence="14" id="KW-1185">Reference proteome</keyword>
<dbReference type="InterPro" id="IPR030387">
    <property type="entry name" value="G_Bms1/Tsr1_dom"/>
</dbReference>
<comment type="catalytic activity">
    <reaction evidence="9">
        <text>GTP + H2O = GDP + phosphate + H(+)</text>
        <dbReference type="Rhea" id="RHEA:19669"/>
        <dbReference type="ChEBI" id="CHEBI:15377"/>
        <dbReference type="ChEBI" id="CHEBI:15378"/>
        <dbReference type="ChEBI" id="CHEBI:37565"/>
        <dbReference type="ChEBI" id="CHEBI:43474"/>
        <dbReference type="ChEBI" id="CHEBI:58189"/>
    </reaction>
    <physiologicalReaction direction="left-to-right" evidence="9">
        <dbReference type="Rhea" id="RHEA:19670"/>
    </physiologicalReaction>
</comment>
<evidence type="ECO:0000256" key="1">
    <source>
        <dbReference type="ARBA" id="ARBA00004604"/>
    </source>
</evidence>
<dbReference type="SUPFAM" id="SSF52540">
    <property type="entry name" value="P-loop containing nucleoside triphosphate hydrolases"/>
    <property type="match status" value="1"/>
</dbReference>
<evidence type="ECO:0000313" key="14">
    <source>
        <dbReference type="Proteomes" id="UP000054359"/>
    </source>
</evidence>
<dbReference type="PANTHER" id="PTHR12858:SF2">
    <property type="entry name" value="RIBOSOME BIOGENESIS PROTEIN BMS1 HOMOLOG"/>
    <property type="match status" value="1"/>
</dbReference>
<evidence type="ECO:0000256" key="7">
    <source>
        <dbReference type="ARBA" id="ARBA00023134"/>
    </source>
</evidence>
<evidence type="ECO:0000256" key="11">
    <source>
        <dbReference type="SAM" id="MobiDB-lite"/>
    </source>
</evidence>
<feature type="domain" description="Bms1-type G" evidence="12">
    <location>
        <begin position="83"/>
        <end position="247"/>
    </location>
</feature>
<keyword evidence="2" id="KW-0690">Ribosome biogenesis</keyword>
<dbReference type="GO" id="GO:0000479">
    <property type="term" value="P:endonucleolytic cleavage of tricistronic rRNA transcript (SSU-rRNA, 5.8S rRNA, LSU-rRNA)"/>
    <property type="evidence" value="ECO:0007669"/>
    <property type="project" value="TreeGrafter"/>
</dbReference>
<feature type="compositionally biased region" description="Basic and acidic residues" evidence="11">
    <location>
        <begin position="1"/>
        <end position="10"/>
    </location>
</feature>
<dbReference type="GO" id="GO:0005524">
    <property type="term" value="F:ATP binding"/>
    <property type="evidence" value="ECO:0007669"/>
    <property type="project" value="UniProtKB-KW"/>
</dbReference>
<dbReference type="PANTHER" id="PTHR12858">
    <property type="entry name" value="RIBOSOME BIOGENESIS PROTEIN"/>
    <property type="match status" value="1"/>
</dbReference>
<dbReference type="OMA" id="DECYSED"/>
<dbReference type="InterPro" id="IPR039761">
    <property type="entry name" value="Bms1/Tsr1"/>
</dbReference>
<dbReference type="Pfam" id="PF08142">
    <property type="entry name" value="AARP2CN"/>
    <property type="match status" value="1"/>
</dbReference>
<name>A0A087UG16_STEMI</name>
<dbReference type="OrthoDB" id="10260897at2759"/>
<dbReference type="PROSITE" id="PS51714">
    <property type="entry name" value="G_BMS1"/>
    <property type="match status" value="1"/>
</dbReference>
<protein>
    <submittedName>
        <fullName evidence="13">Ribosome biogenesis protein BMS1-like protein</fullName>
    </submittedName>
</protein>
<comment type="subcellular location">
    <subcellularLocation>
        <location evidence="1">Nucleus</location>
        <location evidence="1">Nucleolus</location>
    </subcellularLocation>
</comment>
<feature type="region of interest" description="Disordered" evidence="11">
    <location>
        <begin position="1"/>
        <end position="41"/>
    </location>
</feature>
<evidence type="ECO:0000259" key="12">
    <source>
        <dbReference type="PROSITE" id="PS51714"/>
    </source>
</evidence>
<gene>
    <name evidence="13" type="ORF">X975_11100</name>
</gene>
<dbReference type="SMART" id="SM00785">
    <property type="entry name" value="AARP2CN"/>
    <property type="match status" value="1"/>
</dbReference>
<evidence type="ECO:0000256" key="5">
    <source>
        <dbReference type="ARBA" id="ARBA00022801"/>
    </source>
</evidence>
<dbReference type="GO" id="GO:0034511">
    <property type="term" value="F:U3 snoRNA binding"/>
    <property type="evidence" value="ECO:0007669"/>
    <property type="project" value="TreeGrafter"/>
</dbReference>
<keyword evidence="3" id="KW-0597">Phosphoprotein</keyword>
<feature type="region of interest" description="Disordered" evidence="11">
    <location>
        <begin position="396"/>
        <end position="534"/>
    </location>
</feature>
<reference evidence="13 14" key="1">
    <citation type="submission" date="2013-11" db="EMBL/GenBank/DDBJ databases">
        <title>Genome sequencing of Stegodyphus mimosarum.</title>
        <authorList>
            <person name="Bechsgaard J."/>
        </authorList>
    </citation>
    <scope>NUCLEOTIDE SEQUENCE [LARGE SCALE GENOMIC DNA]</scope>
</reference>
<feature type="non-terminal residue" evidence="13">
    <location>
        <position position="681"/>
    </location>
</feature>
<dbReference type="InterPro" id="IPR027417">
    <property type="entry name" value="P-loop_NTPase"/>
</dbReference>
<feature type="compositionally biased region" description="Acidic residues" evidence="11">
    <location>
        <begin position="446"/>
        <end position="467"/>
    </location>
</feature>
<dbReference type="Pfam" id="PF22298">
    <property type="entry name" value="Tsr1_G-like"/>
    <property type="match status" value="1"/>
</dbReference>
<dbReference type="AlphaFoldDB" id="A0A087UG16"/>
<evidence type="ECO:0000256" key="6">
    <source>
        <dbReference type="ARBA" id="ARBA00022840"/>
    </source>
</evidence>
<keyword evidence="4" id="KW-0547">Nucleotide-binding</keyword>
<feature type="compositionally biased region" description="Basic residues" evidence="11">
    <location>
        <begin position="11"/>
        <end position="32"/>
    </location>
</feature>
<dbReference type="InterPro" id="IPR012948">
    <property type="entry name" value="AARP2CN"/>
</dbReference>
<evidence type="ECO:0000256" key="10">
    <source>
        <dbReference type="ARBA" id="ARBA00061391"/>
    </source>
</evidence>
<keyword evidence="7" id="KW-0342">GTP-binding</keyword>
<dbReference type="GO" id="GO:0032040">
    <property type="term" value="C:small-subunit processome"/>
    <property type="evidence" value="ECO:0007669"/>
    <property type="project" value="UniProtKB-ARBA"/>
</dbReference>
<dbReference type="GO" id="GO:0003924">
    <property type="term" value="F:GTPase activity"/>
    <property type="evidence" value="ECO:0007669"/>
    <property type="project" value="TreeGrafter"/>
</dbReference>
<dbReference type="GO" id="GO:0005654">
    <property type="term" value="C:nucleoplasm"/>
    <property type="evidence" value="ECO:0007669"/>
    <property type="project" value="UniProtKB-ARBA"/>
</dbReference>
<sequence length="681" mass="78007">MADMDKSETHKAHRVAHSGRKAKKKDAKKKKHHEQDLTARQRNPKAFAIQSVKKAERMFRRTMDIKSKGYKIPTVDRMPENPPPAVVAIVGPPKVGKTTLLKGLIRNFTKQKITSIQGPVTLVSGRKKRVTFIECNNDINNMIDIAKIADLVLLLIDAKSGFEMETFEFMNICQVHGMPRLMGVLTHLDLFKNKKAMQTQKKALKRRYLTEIPRAEKMFFLSGILHGEYLKKEMHNVGRFISVMKFELSSFKKSHPYVLVDRMEDITDPDLLAKNPVANRKVCLYGYARGGALKKNSPFHIPGCGDYIIKTIHFLPDPCPLPETLKKRSLNEKERLIYAPMSGVGGIVYDKDAVYIEVKDDQGQAKDELEDKPSEKLVSSIVSVQHPIDEKMRATKLQLLPGEQPLIEEDLSSSENDDDDDDENDEEEDDEDDDDENNESDRSSDNDSEDELSSDSESDSGNEESENESGILSDKEETQQKTGKKRKVRFEDEEDESHDFDIKKDSVKLASNAAKKQTKKKTKLEKNDDDNEDDFEEIGHAKWKDNLMKKAADDFYQRQKETFNLQKLVYGQRQVQETEDSDSDDEIGGLFRLAKHEKEKKHFQSDDGIDCCKFTTSVSRDWTDEKEMESIKDCFVTGKWDESEDAKHLLEEDDELYGDFEDYETGIAYKAEKPEKETSER</sequence>
<keyword evidence="5" id="KW-0378">Hydrolase</keyword>
<dbReference type="GO" id="GO:0005525">
    <property type="term" value="F:GTP binding"/>
    <property type="evidence" value="ECO:0007669"/>
    <property type="project" value="UniProtKB-KW"/>
</dbReference>
<dbReference type="CDD" id="cd01882">
    <property type="entry name" value="BMS1"/>
    <property type="match status" value="1"/>
</dbReference>
<dbReference type="Proteomes" id="UP000054359">
    <property type="component" value="Unassembled WGS sequence"/>
</dbReference>
<evidence type="ECO:0000256" key="9">
    <source>
        <dbReference type="ARBA" id="ARBA00049117"/>
    </source>
</evidence>
<evidence type="ECO:0000256" key="3">
    <source>
        <dbReference type="ARBA" id="ARBA00022553"/>
    </source>
</evidence>
<dbReference type="STRING" id="407821.A0A087UG16"/>
<organism evidence="13 14">
    <name type="scientific">Stegodyphus mimosarum</name>
    <name type="common">African social velvet spider</name>
    <dbReference type="NCBI Taxonomy" id="407821"/>
    <lineage>
        <taxon>Eukaryota</taxon>
        <taxon>Metazoa</taxon>
        <taxon>Ecdysozoa</taxon>
        <taxon>Arthropoda</taxon>
        <taxon>Chelicerata</taxon>
        <taxon>Arachnida</taxon>
        <taxon>Araneae</taxon>
        <taxon>Araneomorphae</taxon>
        <taxon>Entelegynae</taxon>
        <taxon>Eresoidea</taxon>
        <taxon>Eresidae</taxon>
        <taxon>Stegodyphus</taxon>
    </lineage>
</organism>
<evidence type="ECO:0000256" key="2">
    <source>
        <dbReference type="ARBA" id="ARBA00022517"/>
    </source>
</evidence>
<dbReference type="GO" id="GO:0000462">
    <property type="term" value="P:maturation of SSU-rRNA from tricistronic rRNA transcript (SSU-rRNA, 5.8S rRNA, LSU-rRNA)"/>
    <property type="evidence" value="ECO:0007669"/>
    <property type="project" value="TreeGrafter"/>
</dbReference>
<evidence type="ECO:0000256" key="8">
    <source>
        <dbReference type="ARBA" id="ARBA00023242"/>
    </source>
</evidence>
<dbReference type="GO" id="GO:0030686">
    <property type="term" value="C:90S preribosome"/>
    <property type="evidence" value="ECO:0007669"/>
    <property type="project" value="TreeGrafter"/>
</dbReference>
<comment type="similarity">
    <text evidence="10">Belongs to the TRAFAC class translation factor GTPase superfamily. Bms1-like GTPase family. BMS1 subfamily.</text>
</comment>
<keyword evidence="8" id="KW-0539">Nucleus</keyword>
<accession>A0A087UG16</accession>
<dbReference type="InterPro" id="IPR037875">
    <property type="entry name" value="Bms1_N"/>
</dbReference>
<keyword evidence="6" id="KW-0067">ATP-binding</keyword>
<proteinExistence type="inferred from homology"/>
<dbReference type="EMBL" id="KK119645">
    <property type="protein sequence ID" value="KFM76305.1"/>
    <property type="molecule type" value="Genomic_DNA"/>
</dbReference>
<dbReference type="FunFam" id="3.40.50.300:FF:000105">
    <property type="entry name" value="BMS1 ribosome biogenesis factor"/>
    <property type="match status" value="1"/>
</dbReference>
<feature type="compositionally biased region" description="Acidic residues" evidence="11">
    <location>
        <begin position="406"/>
        <end position="438"/>
    </location>
</feature>
<evidence type="ECO:0000256" key="4">
    <source>
        <dbReference type="ARBA" id="ARBA00022741"/>
    </source>
</evidence>
<dbReference type="Gene3D" id="3.40.50.300">
    <property type="entry name" value="P-loop containing nucleotide triphosphate hydrolases"/>
    <property type="match status" value="1"/>
</dbReference>